<keyword evidence="3" id="KW-1185">Reference proteome</keyword>
<dbReference type="InterPro" id="IPR001214">
    <property type="entry name" value="SET_dom"/>
</dbReference>
<dbReference type="EMBL" id="CAXAQS010000813">
    <property type="protein sequence ID" value="CAK9253316.1"/>
    <property type="molecule type" value="Genomic_DNA"/>
</dbReference>
<accession>A0ABP0VHG5</accession>
<reference evidence="2" key="1">
    <citation type="submission" date="2024-02" db="EMBL/GenBank/DDBJ databases">
        <authorList>
            <consortium name="ELIXIR-Norway"/>
            <consortium name="Elixir Norway"/>
        </authorList>
    </citation>
    <scope>NUCLEOTIDE SEQUENCE</scope>
</reference>
<dbReference type="PROSITE" id="PS50280">
    <property type="entry name" value="SET"/>
    <property type="match status" value="1"/>
</dbReference>
<organism evidence="2 3">
    <name type="scientific">Sphagnum jensenii</name>
    <dbReference type="NCBI Taxonomy" id="128206"/>
    <lineage>
        <taxon>Eukaryota</taxon>
        <taxon>Viridiplantae</taxon>
        <taxon>Streptophyta</taxon>
        <taxon>Embryophyta</taxon>
        <taxon>Bryophyta</taxon>
        <taxon>Sphagnophytina</taxon>
        <taxon>Sphagnopsida</taxon>
        <taxon>Sphagnales</taxon>
        <taxon>Sphagnaceae</taxon>
        <taxon>Sphagnum</taxon>
    </lineage>
</organism>
<name>A0ABP0VHG5_9BRYO</name>
<evidence type="ECO:0000313" key="2">
    <source>
        <dbReference type="EMBL" id="CAK9253316.1"/>
    </source>
</evidence>
<protein>
    <recommendedName>
        <fullName evidence="1">SET domain-containing protein</fullName>
    </recommendedName>
</protein>
<comment type="caution">
    <text evidence="2">The sequence shown here is derived from an EMBL/GenBank/DDBJ whole genome shotgun (WGS) entry which is preliminary data.</text>
</comment>
<proteinExistence type="predicted"/>
<evidence type="ECO:0000313" key="3">
    <source>
        <dbReference type="Proteomes" id="UP001497444"/>
    </source>
</evidence>
<gene>
    <name evidence="2" type="ORF">CSSPJE1EN1_LOCUS28694</name>
</gene>
<feature type="domain" description="SET" evidence="1">
    <location>
        <begin position="1"/>
        <end position="71"/>
    </location>
</feature>
<evidence type="ECO:0000259" key="1">
    <source>
        <dbReference type="PROSITE" id="PS50280"/>
    </source>
</evidence>
<dbReference type="SUPFAM" id="SSF82199">
    <property type="entry name" value="SET domain"/>
    <property type="match status" value="1"/>
</dbReference>
<sequence length="96" mass="11086">MRLEDKSYLMRLGEQSYVDSKESNCFARYINDCRNPAGYNVKFIKFPLEGFAHVVALRAIKAGEELFVNYGSRYWAGSPVLPIRLSFSELLELKEK</sequence>
<dbReference type="Proteomes" id="UP001497444">
    <property type="component" value="Unassembled WGS sequence"/>
</dbReference>
<dbReference type="InterPro" id="IPR046341">
    <property type="entry name" value="SET_dom_sf"/>
</dbReference>
<dbReference type="Gene3D" id="2.170.270.10">
    <property type="entry name" value="SET domain"/>
    <property type="match status" value="1"/>
</dbReference>
<dbReference type="Pfam" id="PF00856">
    <property type="entry name" value="SET"/>
    <property type="match status" value="1"/>
</dbReference>